<sequence length="60" mass="6707">MVIQLGNLEKTRRRAALIGKTQMVCIKNGKYGLVQGDLVWELNGLACVRVFSKCYVGRHA</sequence>
<reference evidence="2" key="1">
    <citation type="submission" date="2016-10" db="EMBL/GenBank/DDBJ databases">
        <authorList>
            <person name="Varghese N."/>
            <person name="Submissions S."/>
        </authorList>
    </citation>
    <scope>NUCLEOTIDE SEQUENCE [LARGE SCALE GENOMIC DNA]</scope>
    <source>
        <strain evidence="2">DSM 11443</strain>
    </source>
</reference>
<evidence type="ECO:0000313" key="1">
    <source>
        <dbReference type="EMBL" id="SFE96562.1"/>
    </source>
</evidence>
<protein>
    <submittedName>
        <fullName evidence="1">Uncharacterized protein</fullName>
    </submittedName>
</protein>
<proteinExistence type="predicted"/>
<organism evidence="1 2">
    <name type="scientific">Sulfitobacter brevis</name>
    <dbReference type="NCBI Taxonomy" id="74348"/>
    <lineage>
        <taxon>Bacteria</taxon>
        <taxon>Pseudomonadati</taxon>
        <taxon>Pseudomonadota</taxon>
        <taxon>Alphaproteobacteria</taxon>
        <taxon>Rhodobacterales</taxon>
        <taxon>Roseobacteraceae</taxon>
        <taxon>Sulfitobacter</taxon>
    </lineage>
</organism>
<dbReference type="RefSeq" id="WP_093924961.1">
    <property type="nucleotide sequence ID" value="NZ_FOMW01000013.1"/>
</dbReference>
<dbReference type="Proteomes" id="UP000198977">
    <property type="component" value="Unassembled WGS sequence"/>
</dbReference>
<dbReference type="OrthoDB" id="7874772at2"/>
<accession>A0A1I2EU11</accession>
<evidence type="ECO:0000313" key="2">
    <source>
        <dbReference type="Proteomes" id="UP000198977"/>
    </source>
</evidence>
<dbReference type="EMBL" id="FOMW01000013">
    <property type="protein sequence ID" value="SFE96562.1"/>
    <property type="molecule type" value="Genomic_DNA"/>
</dbReference>
<keyword evidence="2" id="KW-1185">Reference proteome</keyword>
<gene>
    <name evidence="1" type="ORF">SAMN04488523_11374</name>
</gene>
<name>A0A1I2EU11_9RHOB</name>
<dbReference type="AlphaFoldDB" id="A0A1I2EU11"/>